<accession>X1SQE5</accession>
<organism evidence="1">
    <name type="scientific">marine sediment metagenome</name>
    <dbReference type="NCBI Taxonomy" id="412755"/>
    <lineage>
        <taxon>unclassified sequences</taxon>
        <taxon>metagenomes</taxon>
        <taxon>ecological metagenomes</taxon>
    </lineage>
</organism>
<dbReference type="AlphaFoldDB" id="X1SQE5"/>
<evidence type="ECO:0008006" key="2">
    <source>
        <dbReference type="Google" id="ProtNLM"/>
    </source>
</evidence>
<proteinExistence type="predicted"/>
<feature type="non-terminal residue" evidence="1">
    <location>
        <position position="1"/>
    </location>
</feature>
<name>X1SQE5_9ZZZZ</name>
<protein>
    <recommendedName>
        <fullName evidence="2">DUF1015 domain-containing protein</fullName>
    </recommendedName>
</protein>
<dbReference type="PANTHER" id="PTHR36454">
    <property type="entry name" value="LMO2823 PROTEIN"/>
    <property type="match status" value="1"/>
</dbReference>
<evidence type="ECO:0000313" key="1">
    <source>
        <dbReference type="EMBL" id="GAI95163.1"/>
    </source>
</evidence>
<gene>
    <name evidence="1" type="ORF">S12H4_34977</name>
</gene>
<comment type="caution">
    <text evidence="1">The sequence shown here is derived from an EMBL/GenBank/DDBJ whole genome shotgun (WGS) entry which is preliminary data.</text>
</comment>
<dbReference type="InterPro" id="IPR008323">
    <property type="entry name" value="UCP033563"/>
</dbReference>
<dbReference type="PANTHER" id="PTHR36454:SF1">
    <property type="entry name" value="DUF1015 DOMAIN-CONTAINING PROTEIN"/>
    <property type="match status" value="1"/>
</dbReference>
<dbReference type="EMBL" id="BARW01020740">
    <property type="protein sequence ID" value="GAI95163.1"/>
    <property type="molecule type" value="Genomic_DNA"/>
</dbReference>
<reference evidence="1" key="1">
    <citation type="journal article" date="2014" name="Front. Microbiol.">
        <title>High frequency of phylogenetically diverse reductive dehalogenase-homologous genes in deep subseafloor sedimentary metagenomes.</title>
        <authorList>
            <person name="Kawai M."/>
            <person name="Futagami T."/>
            <person name="Toyoda A."/>
            <person name="Takaki Y."/>
            <person name="Nishi S."/>
            <person name="Hori S."/>
            <person name="Arai W."/>
            <person name="Tsubouchi T."/>
            <person name="Morono Y."/>
            <person name="Uchiyama I."/>
            <person name="Ito T."/>
            <person name="Fujiyama A."/>
            <person name="Inagaki F."/>
            <person name="Takami H."/>
        </authorList>
    </citation>
    <scope>NUCLEOTIDE SEQUENCE</scope>
    <source>
        <strain evidence="1">Expedition CK06-06</strain>
    </source>
</reference>
<sequence>HSNEYRTFNVSILNHVVLSGLLGVNPDGGFVSYSPDLEEVVGSVQEGRAQLAFLLPPPQPMLVKKIADQMERMPRKSTYFYPKPPTGLVVNPLLD</sequence>